<name>A0A9X2XPL4_9BACT</name>
<dbReference type="AlphaFoldDB" id="A0A9X2XPL4"/>
<comment type="caution">
    <text evidence="1">The sequence shown here is derived from an EMBL/GenBank/DDBJ whole genome shotgun (WGS) entry which is preliminary data.</text>
</comment>
<sequence length="68" mass="7833">MVAFFKLTSKASGELTAFFEMDVQGDNELDYLNSLKEGSKVKQISRKEYDKLMIAERDKCFVFDAQQV</sequence>
<dbReference type="RefSeq" id="WP_279298643.1">
    <property type="nucleotide sequence ID" value="NZ_JAOTIF010000018.1"/>
</dbReference>
<evidence type="ECO:0000313" key="1">
    <source>
        <dbReference type="EMBL" id="MCU7551204.1"/>
    </source>
</evidence>
<gene>
    <name evidence="1" type="ORF">OCK74_18935</name>
</gene>
<evidence type="ECO:0000313" key="2">
    <source>
        <dbReference type="Proteomes" id="UP001155483"/>
    </source>
</evidence>
<dbReference type="Proteomes" id="UP001155483">
    <property type="component" value="Unassembled WGS sequence"/>
</dbReference>
<keyword evidence="2" id="KW-1185">Reference proteome</keyword>
<organism evidence="1 2">
    <name type="scientific">Paraflavisolibacter caeni</name>
    <dbReference type="NCBI Taxonomy" id="2982496"/>
    <lineage>
        <taxon>Bacteria</taxon>
        <taxon>Pseudomonadati</taxon>
        <taxon>Bacteroidota</taxon>
        <taxon>Chitinophagia</taxon>
        <taxon>Chitinophagales</taxon>
        <taxon>Chitinophagaceae</taxon>
        <taxon>Paraflavisolibacter</taxon>
    </lineage>
</organism>
<reference evidence="1" key="1">
    <citation type="submission" date="2022-09" db="EMBL/GenBank/DDBJ databases">
        <authorList>
            <person name="Yuan C."/>
            <person name="Ke Z."/>
        </authorList>
    </citation>
    <scope>NUCLEOTIDE SEQUENCE</scope>
    <source>
        <strain evidence="1">LB-8</strain>
    </source>
</reference>
<accession>A0A9X2XPL4</accession>
<reference evidence="1" key="2">
    <citation type="submission" date="2023-04" db="EMBL/GenBank/DDBJ databases">
        <title>Paracnuella aquatica gen. nov., sp. nov., a member of the family Chitinophagaceae isolated from a hot spring.</title>
        <authorList>
            <person name="Wang C."/>
        </authorList>
    </citation>
    <scope>NUCLEOTIDE SEQUENCE</scope>
    <source>
        <strain evidence="1">LB-8</strain>
    </source>
</reference>
<dbReference type="EMBL" id="JAOTIF010000018">
    <property type="protein sequence ID" value="MCU7551204.1"/>
    <property type="molecule type" value="Genomic_DNA"/>
</dbReference>
<proteinExistence type="predicted"/>
<protein>
    <submittedName>
        <fullName evidence="1">Uncharacterized protein</fullName>
    </submittedName>
</protein>